<dbReference type="Proteomes" id="UP001152799">
    <property type="component" value="Chromosome 6"/>
</dbReference>
<protein>
    <recommendedName>
        <fullName evidence="2">DUF243 domain-containing protein</fullName>
    </recommendedName>
</protein>
<evidence type="ECO:0000259" key="2">
    <source>
        <dbReference type="SMART" id="SM00690"/>
    </source>
</evidence>
<gene>
    <name evidence="3" type="ORF">CEUTPL_LOCUS10966</name>
</gene>
<dbReference type="OrthoDB" id="6781667at2759"/>
<evidence type="ECO:0000313" key="3">
    <source>
        <dbReference type="EMBL" id="CAG9770514.1"/>
    </source>
</evidence>
<organism evidence="3 4">
    <name type="scientific">Ceutorhynchus assimilis</name>
    <name type="common">cabbage seed weevil</name>
    <dbReference type="NCBI Taxonomy" id="467358"/>
    <lineage>
        <taxon>Eukaryota</taxon>
        <taxon>Metazoa</taxon>
        <taxon>Ecdysozoa</taxon>
        <taxon>Arthropoda</taxon>
        <taxon>Hexapoda</taxon>
        <taxon>Insecta</taxon>
        <taxon>Pterygota</taxon>
        <taxon>Neoptera</taxon>
        <taxon>Endopterygota</taxon>
        <taxon>Coleoptera</taxon>
        <taxon>Polyphaga</taxon>
        <taxon>Cucujiformia</taxon>
        <taxon>Curculionidae</taxon>
        <taxon>Ceutorhynchinae</taxon>
        <taxon>Ceutorhynchus</taxon>
    </lineage>
</organism>
<evidence type="ECO:0000256" key="1">
    <source>
        <dbReference type="SAM" id="SignalP"/>
    </source>
</evidence>
<accession>A0A9N9QQR4</accession>
<dbReference type="SMART" id="SM00690">
    <property type="entry name" value="DM5"/>
    <property type="match status" value="1"/>
</dbReference>
<keyword evidence="4" id="KW-1185">Reference proteome</keyword>
<dbReference type="GO" id="GO:0040003">
    <property type="term" value="P:chitin-based cuticle development"/>
    <property type="evidence" value="ECO:0007669"/>
    <property type="project" value="TreeGrafter"/>
</dbReference>
<dbReference type="GO" id="GO:0008010">
    <property type="term" value="F:structural constituent of chitin-based larval cuticle"/>
    <property type="evidence" value="ECO:0007669"/>
    <property type="project" value="TreeGrafter"/>
</dbReference>
<dbReference type="EMBL" id="OU892282">
    <property type="protein sequence ID" value="CAG9770514.1"/>
    <property type="molecule type" value="Genomic_DNA"/>
</dbReference>
<evidence type="ECO:0000313" key="4">
    <source>
        <dbReference type="Proteomes" id="UP001152799"/>
    </source>
</evidence>
<dbReference type="AlphaFoldDB" id="A0A9N9QQR4"/>
<proteinExistence type="predicted"/>
<name>A0A9N9QQR4_9CUCU</name>
<dbReference type="PANTHER" id="PTHR31927:SF16">
    <property type="entry name" value="LP07342P"/>
    <property type="match status" value="1"/>
</dbReference>
<dbReference type="InterPro" id="IPR004145">
    <property type="entry name" value="DUF243"/>
</dbReference>
<keyword evidence="1" id="KW-0732">Signal</keyword>
<dbReference type="Pfam" id="PF03103">
    <property type="entry name" value="DUF243"/>
    <property type="match status" value="1"/>
</dbReference>
<feature type="signal peptide" evidence="1">
    <location>
        <begin position="1"/>
        <end position="20"/>
    </location>
</feature>
<feature type="domain" description="DUF243" evidence="2">
    <location>
        <begin position="100"/>
        <end position="201"/>
    </location>
</feature>
<reference evidence="3" key="1">
    <citation type="submission" date="2022-01" db="EMBL/GenBank/DDBJ databases">
        <authorList>
            <person name="King R."/>
        </authorList>
    </citation>
    <scope>NUCLEOTIDE SEQUENCE</scope>
</reference>
<feature type="chain" id="PRO_5040219153" description="DUF243 domain-containing protein" evidence="1">
    <location>
        <begin position="21"/>
        <end position="246"/>
    </location>
</feature>
<dbReference type="PANTHER" id="PTHR31927">
    <property type="entry name" value="FI07246P-RELATED-RELATED"/>
    <property type="match status" value="1"/>
</dbReference>
<dbReference type="GO" id="GO:0062129">
    <property type="term" value="C:chitin-based extracellular matrix"/>
    <property type="evidence" value="ECO:0007669"/>
    <property type="project" value="TreeGrafter"/>
</dbReference>
<sequence length="246" mass="27652">MINRCISIICLFSLILNAQARPEPPSPYTYLPPSINQNNVWAQNQQQQQVPINSYGTPVLTTSNQVSNIAPNRNYGSPDLIYSNQSPAGALTTLPSPSLGTVQKHIYVHVAPPDVDEERIQRLQQAASAQKHYKIIFIKTPTYLTQAEYAQQQQQSLQQEKTLIYVLVKKPDDPLEVRANQIAQQASINKPEVYFIKYKSKVQKSVADSGDNNDNDSVVVDNSLIGNNVQSQNQGYQYNRPREILK</sequence>